<dbReference type="InterPro" id="IPR017972">
    <property type="entry name" value="Cyt_P450_CS"/>
</dbReference>
<dbReference type="EMBL" id="PKMF04000186">
    <property type="protein sequence ID" value="KAK7844351.1"/>
    <property type="molecule type" value="Genomic_DNA"/>
</dbReference>
<dbReference type="GO" id="GO:0005506">
    <property type="term" value="F:iron ion binding"/>
    <property type="evidence" value="ECO:0007669"/>
    <property type="project" value="InterPro"/>
</dbReference>
<dbReference type="PANTHER" id="PTHR47947">
    <property type="entry name" value="CYTOCHROME P450 82C3-RELATED"/>
    <property type="match status" value="1"/>
</dbReference>
<evidence type="ECO:0000256" key="4">
    <source>
        <dbReference type="ARBA" id="ARBA00022723"/>
    </source>
</evidence>
<dbReference type="GO" id="GO:0020037">
    <property type="term" value="F:heme binding"/>
    <property type="evidence" value="ECO:0007669"/>
    <property type="project" value="InterPro"/>
</dbReference>
<gene>
    <name evidence="11" type="primary">CYP81E8_7</name>
    <name evidence="11" type="ORF">CFP56_010971</name>
</gene>
<dbReference type="GO" id="GO:0004497">
    <property type="term" value="F:monooxygenase activity"/>
    <property type="evidence" value="ECO:0007669"/>
    <property type="project" value="UniProtKB-KW"/>
</dbReference>
<organism evidence="11 12">
    <name type="scientific">Quercus suber</name>
    <name type="common">Cork oak</name>
    <dbReference type="NCBI Taxonomy" id="58331"/>
    <lineage>
        <taxon>Eukaryota</taxon>
        <taxon>Viridiplantae</taxon>
        <taxon>Streptophyta</taxon>
        <taxon>Embryophyta</taxon>
        <taxon>Tracheophyta</taxon>
        <taxon>Spermatophyta</taxon>
        <taxon>Magnoliopsida</taxon>
        <taxon>eudicotyledons</taxon>
        <taxon>Gunneridae</taxon>
        <taxon>Pentapetalae</taxon>
        <taxon>rosids</taxon>
        <taxon>fabids</taxon>
        <taxon>Fagales</taxon>
        <taxon>Fagaceae</taxon>
        <taxon>Quercus</taxon>
    </lineage>
</organism>
<sequence length="602" mass="68868">MEDILLYSSLSLLLLLAVAFKFLLQTRTKHKHLPPSPPSLPILGHLHLIKKPLHRTFYHFSQKYGNIFSLQFGSQLVVIVSSPSAVEECFTKNDIVLANRPRSLRGKHLGYNHTAVSIASYGDHWRNLCRISALEIFSTNRLNMFLGIRRDEVKHLLRKLSRNSCQGFAKVELKSMFLELTYNIIMRMVAGKRYYGEDVKGEEEARQFRAIMEERSTSYGDHWRNLRRISALEIFSTNRLNMFLGIRRDEVKHLLRKLSRNSCQGFAKVELKSMFLELTYNIIMRMVAGKRYYGEDVKGEEEARQFRGIMKEIAGVGGVSNPQEFVPLLQWIDHGRLEKRLMKLANKTDDFLQGLIDEKMSKEEKGNTMIDHLLSLQKSQPEYYTDQIIKGLILVLLIAGTGTSAVTIEWAMSNLLNHSQVLKNARVELDNQIGQEKLLNEPDVSKLHYLQNIILETFRLYPAAPLLLPHMSSEDCTIGGYNVPRETMLLVNAWAIHRDPNIWHDATSFKPERFENGESDVNKLMPFGLGRRACPGASLAQRTIGLTLGSLIQCFEWERISEEEVDMVEGNGITMPKAVALEAMCRARPIITKVLSLSEDEF</sequence>
<dbReference type="Proteomes" id="UP000237347">
    <property type="component" value="Unassembled WGS sequence"/>
</dbReference>
<dbReference type="InterPro" id="IPR002401">
    <property type="entry name" value="Cyt_P450_E_grp-I"/>
</dbReference>
<evidence type="ECO:0000256" key="8">
    <source>
        <dbReference type="ARBA" id="ARBA00023136"/>
    </source>
</evidence>
<keyword evidence="3 9" id="KW-0349">Heme</keyword>
<dbReference type="InterPro" id="IPR001128">
    <property type="entry name" value="Cyt_P450"/>
</dbReference>
<evidence type="ECO:0000256" key="3">
    <source>
        <dbReference type="ARBA" id="ARBA00022617"/>
    </source>
</evidence>
<evidence type="ECO:0000256" key="9">
    <source>
        <dbReference type="PIRSR" id="PIRSR602401-1"/>
    </source>
</evidence>
<evidence type="ECO:0000256" key="2">
    <source>
        <dbReference type="ARBA" id="ARBA00010617"/>
    </source>
</evidence>
<keyword evidence="12" id="KW-1185">Reference proteome</keyword>
<name>A0AAW0L0L4_QUESU</name>
<evidence type="ECO:0000256" key="5">
    <source>
        <dbReference type="ARBA" id="ARBA00023002"/>
    </source>
</evidence>
<comment type="similarity">
    <text evidence="2 10">Belongs to the cytochrome P450 family.</text>
</comment>
<keyword evidence="8" id="KW-0472">Membrane</keyword>
<reference evidence="11 12" key="1">
    <citation type="journal article" date="2018" name="Sci. Data">
        <title>The draft genome sequence of cork oak.</title>
        <authorList>
            <person name="Ramos A.M."/>
            <person name="Usie A."/>
            <person name="Barbosa P."/>
            <person name="Barros P.M."/>
            <person name="Capote T."/>
            <person name="Chaves I."/>
            <person name="Simoes F."/>
            <person name="Abreu I."/>
            <person name="Carrasquinho I."/>
            <person name="Faro C."/>
            <person name="Guimaraes J.B."/>
            <person name="Mendonca D."/>
            <person name="Nobrega F."/>
            <person name="Rodrigues L."/>
            <person name="Saibo N.J.M."/>
            <person name="Varela M.C."/>
            <person name="Egas C."/>
            <person name="Matos J."/>
            <person name="Miguel C.M."/>
            <person name="Oliveira M.M."/>
            <person name="Ricardo C.P."/>
            <person name="Goncalves S."/>
        </authorList>
    </citation>
    <scope>NUCLEOTIDE SEQUENCE [LARGE SCALE GENOMIC DNA]</scope>
    <source>
        <strain evidence="12">cv. HL8</strain>
    </source>
</reference>
<keyword evidence="7 10" id="KW-0503">Monooxygenase</keyword>
<evidence type="ECO:0000256" key="10">
    <source>
        <dbReference type="RuleBase" id="RU000461"/>
    </source>
</evidence>
<evidence type="ECO:0000313" key="11">
    <source>
        <dbReference type="EMBL" id="KAK7844351.1"/>
    </source>
</evidence>
<dbReference type="Pfam" id="PF00067">
    <property type="entry name" value="p450"/>
    <property type="match status" value="2"/>
</dbReference>
<comment type="subcellular location">
    <subcellularLocation>
        <location evidence="1">Membrane</location>
    </subcellularLocation>
</comment>
<dbReference type="PRINTS" id="PR00385">
    <property type="entry name" value="P450"/>
</dbReference>
<protein>
    <submittedName>
        <fullName evidence="11">Cytochrome p450 81e8</fullName>
    </submittedName>
</protein>
<proteinExistence type="inferred from homology"/>
<accession>A0AAW0L0L4</accession>
<dbReference type="GO" id="GO:0016020">
    <property type="term" value="C:membrane"/>
    <property type="evidence" value="ECO:0007669"/>
    <property type="project" value="UniProtKB-SubCell"/>
</dbReference>
<comment type="cofactor">
    <cofactor evidence="9">
        <name>heme</name>
        <dbReference type="ChEBI" id="CHEBI:30413"/>
    </cofactor>
</comment>
<dbReference type="InterPro" id="IPR050651">
    <property type="entry name" value="Plant_Cytochrome_P450_Monoox"/>
</dbReference>
<evidence type="ECO:0000256" key="7">
    <source>
        <dbReference type="ARBA" id="ARBA00023033"/>
    </source>
</evidence>
<dbReference type="PRINTS" id="PR00463">
    <property type="entry name" value="EP450I"/>
</dbReference>
<evidence type="ECO:0000256" key="1">
    <source>
        <dbReference type="ARBA" id="ARBA00004370"/>
    </source>
</evidence>
<dbReference type="PANTHER" id="PTHR47947:SF24">
    <property type="entry name" value="ISOFLAVONE 2'-HYDROXYLASE-LIKE"/>
    <property type="match status" value="1"/>
</dbReference>
<feature type="binding site" description="axial binding residue" evidence="9">
    <location>
        <position position="534"/>
    </location>
    <ligand>
        <name>heme</name>
        <dbReference type="ChEBI" id="CHEBI:30413"/>
    </ligand>
    <ligandPart>
        <name>Fe</name>
        <dbReference type="ChEBI" id="CHEBI:18248"/>
    </ligandPart>
</feature>
<dbReference type="CDD" id="cd20653">
    <property type="entry name" value="CYP81"/>
    <property type="match status" value="1"/>
</dbReference>
<dbReference type="Gene3D" id="1.10.630.10">
    <property type="entry name" value="Cytochrome P450"/>
    <property type="match status" value="2"/>
</dbReference>
<comment type="caution">
    <text evidence="11">The sequence shown here is derived from an EMBL/GenBank/DDBJ whole genome shotgun (WGS) entry which is preliminary data.</text>
</comment>
<keyword evidence="4 9" id="KW-0479">Metal-binding</keyword>
<dbReference type="FunFam" id="1.10.630.10:FF:000023">
    <property type="entry name" value="Cytochrome P450 family protein"/>
    <property type="match status" value="1"/>
</dbReference>
<evidence type="ECO:0000313" key="12">
    <source>
        <dbReference type="Proteomes" id="UP000237347"/>
    </source>
</evidence>
<dbReference type="PROSITE" id="PS00086">
    <property type="entry name" value="CYTOCHROME_P450"/>
    <property type="match status" value="1"/>
</dbReference>
<dbReference type="SUPFAM" id="SSF48264">
    <property type="entry name" value="Cytochrome P450"/>
    <property type="match status" value="2"/>
</dbReference>
<dbReference type="GO" id="GO:0016705">
    <property type="term" value="F:oxidoreductase activity, acting on paired donors, with incorporation or reduction of molecular oxygen"/>
    <property type="evidence" value="ECO:0007669"/>
    <property type="project" value="InterPro"/>
</dbReference>
<dbReference type="InterPro" id="IPR036396">
    <property type="entry name" value="Cyt_P450_sf"/>
</dbReference>
<dbReference type="AlphaFoldDB" id="A0AAW0L0L4"/>
<keyword evidence="5 10" id="KW-0560">Oxidoreductase</keyword>
<keyword evidence="6 9" id="KW-0408">Iron</keyword>
<evidence type="ECO:0000256" key="6">
    <source>
        <dbReference type="ARBA" id="ARBA00023004"/>
    </source>
</evidence>